<dbReference type="Proteomes" id="UP000293764">
    <property type="component" value="Unassembled WGS sequence"/>
</dbReference>
<sequence length="113" mass="11393">MPHGNETQGERDGAAGPLDARAAARASLAAGRSPTLWWITAGLAVSVVLVVVRGVPVGALALAVMLAIAGAVRALLPAPRAAALTVRSRTLDVAILFSLAIGIGVLSQIIPTR</sequence>
<feature type="transmembrane region" description="Helical" evidence="1">
    <location>
        <begin position="35"/>
        <end position="52"/>
    </location>
</feature>
<organism evidence="2 3">
    <name type="scientific">Pengzhenrongella frigida</name>
    <dbReference type="NCBI Taxonomy" id="1259133"/>
    <lineage>
        <taxon>Bacteria</taxon>
        <taxon>Bacillati</taxon>
        <taxon>Actinomycetota</taxon>
        <taxon>Actinomycetes</taxon>
        <taxon>Micrococcales</taxon>
        <taxon>Pengzhenrongella</taxon>
    </lineage>
</organism>
<comment type="caution">
    <text evidence="2">The sequence shown here is derived from an EMBL/GenBank/DDBJ whole genome shotgun (WGS) entry which is preliminary data.</text>
</comment>
<dbReference type="RefSeq" id="WP_130101478.1">
    <property type="nucleotide sequence ID" value="NZ_SDWW01000007.1"/>
</dbReference>
<name>A0A4Q5N247_9MICO</name>
<evidence type="ECO:0000313" key="2">
    <source>
        <dbReference type="EMBL" id="RYV52238.1"/>
    </source>
</evidence>
<accession>A0A4Q5N247</accession>
<reference evidence="2 3" key="1">
    <citation type="submission" date="2019-01" db="EMBL/GenBank/DDBJ databases">
        <title>Novel species of Cellulomonas.</title>
        <authorList>
            <person name="Liu Q."/>
            <person name="Xin Y.-H."/>
        </authorList>
    </citation>
    <scope>NUCLEOTIDE SEQUENCE [LARGE SCALE GENOMIC DNA]</scope>
    <source>
        <strain evidence="2 3">HLT2-17</strain>
    </source>
</reference>
<evidence type="ECO:0000313" key="3">
    <source>
        <dbReference type="Proteomes" id="UP000293764"/>
    </source>
</evidence>
<dbReference type="AlphaFoldDB" id="A0A4Q5N247"/>
<dbReference type="Pfam" id="PF11222">
    <property type="entry name" value="DUF3017"/>
    <property type="match status" value="1"/>
</dbReference>
<evidence type="ECO:0000256" key="1">
    <source>
        <dbReference type="SAM" id="Phobius"/>
    </source>
</evidence>
<gene>
    <name evidence="2" type="ORF">EUA98_04520</name>
</gene>
<dbReference type="InterPro" id="IPR021385">
    <property type="entry name" value="DUF3017"/>
</dbReference>
<dbReference type="EMBL" id="SDWW01000007">
    <property type="protein sequence ID" value="RYV52238.1"/>
    <property type="molecule type" value="Genomic_DNA"/>
</dbReference>
<protein>
    <submittedName>
        <fullName evidence="2">DUF3017 domain-containing protein</fullName>
    </submittedName>
</protein>
<keyword evidence="3" id="KW-1185">Reference proteome</keyword>
<keyword evidence="1" id="KW-0812">Transmembrane</keyword>
<proteinExistence type="predicted"/>
<keyword evidence="1" id="KW-1133">Transmembrane helix</keyword>
<feature type="transmembrane region" description="Helical" evidence="1">
    <location>
        <begin position="58"/>
        <end position="78"/>
    </location>
</feature>
<feature type="transmembrane region" description="Helical" evidence="1">
    <location>
        <begin position="90"/>
        <end position="110"/>
    </location>
</feature>
<keyword evidence="1" id="KW-0472">Membrane</keyword>